<evidence type="ECO:0000256" key="3">
    <source>
        <dbReference type="ARBA" id="ARBA00023254"/>
    </source>
</evidence>
<evidence type="ECO:0000256" key="2">
    <source>
        <dbReference type="ARBA" id="ARBA00023054"/>
    </source>
</evidence>
<keyword evidence="6" id="KW-1185">Reference proteome</keyword>
<proteinExistence type="inferred from homology"/>
<dbReference type="Proteomes" id="UP001174136">
    <property type="component" value="Unassembled WGS sequence"/>
</dbReference>
<dbReference type="PANTHER" id="PTHR21731:SF1">
    <property type="entry name" value="SYNAPTONEMAL COMPLEX CENTRAL ELEMENT PROTEIN 1-LIKE"/>
    <property type="match status" value="1"/>
</dbReference>
<protein>
    <submittedName>
        <fullName evidence="5">Synaptonemal complex central element protein 1</fullName>
    </submittedName>
</protein>
<dbReference type="EMBL" id="JAOPHQ010004595">
    <property type="protein sequence ID" value="KAK0138593.1"/>
    <property type="molecule type" value="Genomic_DNA"/>
</dbReference>
<keyword evidence="2 4" id="KW-0175">Coiled coil</keyword>
<comment type="caution">
    <text evidence="5">The sequence shown here is derived from an EMBL/GenBank/DDBJ whole genome shotgun (WGS) entry which is preliminary data.</text>
</comment>
<evidence type="ECO:0000313" key="5">
    <source>
        <dbReference type="EMBL" id="KAK0138593.1"/>
    </source>
</evidence>
<dbReference type="GO" id="GO:0007130">
    <property type="term" value="P:synaptonemal complex assembly"/>
    <property type="evidence" value="ECO:0007669"/>
    <property type="project" value="InterPro"/>
</dbReference>
<dbReference type="GO" id="GO:0000795">
    <property type="term" value="C:synaptonemal complex"/>
    <property type="evidence" value="ECO:0007669"/>
    <property type="project" value="InterPro"/>
</dbReference>
<feature type="coiled-coil region" evidence="4">
    <location>
        <begin position="54"/>
        <end position="88"/>
    </location>
</feature>
<evidence type="ECO:0000256" key="1">
    <source>
        <dbReference type="ARBA" id="ARBA00010094"/>
    </source>
</evidence>
<name>A0AA47ME37_MERPO</name>
<sequence>MMNGDLMRYDYVSFLVGRNNPPGSVLTLMRSIGMQGFAVPMQRVRAGLSQLQLNKQSEEMLDQYRCQIQELKLKHRKLRMKFENQLHQLIEQHKNLLAIFAPERLPSEIESAENSKSQLVATELLKMAQLRILEEEVL</sequence>
<organism evidence="5 6">
    <name type="scientific">Merluccius polli</name>
    <name type="common">Benguela hake</name>
    <name type="synonym">Merluccius cadenati</name>
    <dbReference type="NCBI Taxonomy" id="89951"/>
    <lineage>
        <taxon>Eukaryota</taxon>
        <taxon>Metazoa</taxon>
        <taxon>Chordata</taxon>
        <taxon>Craniata</taxon>
        <taxon>Vertebrata</taxon>
        <taxon>Euteleostomi</taxon>
        <taxon>Actinopterygii</taxon>
        <taxon>Neopterygii</taxon>
        <taxon>Teleostei</taxon>
        <taxon>Neoteleostei</taxon>
        <taxon>Acanthomorphata</taxon>
        <taxon>Zeiogadaria</taxon>
        <taxon>Gadariae</taxon>
        <taxon>Gadiformes</taxon>
        <taxon>Gadoidei</taxon>
        <taxon>Merlucciidae</taxon>
        <taxon>Merluccius</taxon>
    </lineage>
</organism>
<accession>A0AA47ME37</accession>
<comment type="similarity">
    <text evidence="1">Belongs to the SYCE family.</text>
</comment>
<dbReference type="AlphaFoldDB" id="A0AA47ME37"/>
<keyword evidence="3" id="KW-0469">Meiosis</keyword>
<reference evidence="5" key="1">
    <citation type="journal article" date="2023" name="Front. Mar. Sci.">
        <title>A new Merluccius polli reference genome to investigate the effects of global change in West African waters.</title>
        <authorList>
            <person name="Mateo J.L."/>
            <person name="Blanco-Fernandez C."/>
            <person name="Garcia-Vazquez E."/>
            <person name="Machado-Schiaffino G."/>
        </authorList>
    </citation>
    <scope>NUCLEOTIDE SEQUENCE</scope>
    <source>
        <strain evidence="5">C29</strain>
        <tissue evidence="5">Fin</tissue>
    </source>
</reference>
<dbReference type="Pfam" id="PF15233">
    <property type="entry name" value="SYCE1"/>
    <property type="match status" value="1"/>
</dbReference>
<dbReference type="InterPro" id="IPR026676">
    <property type="entry name" value="SYCE1"/>
</dbReference>
<gene>
    <name evidence="5" type="primary">SYCE1</name>
    <name evidence="5" type="ORF">N1851_024882</name>
</gene>
<dbReference type="PANTHER" id="PTHR21731">
    <property type="entry name" value="SYNAPTONEMAL COMPLEX CENTRAL ELEMENT PROTEIN 1-LIKE"/>
    <property type="match status" value="1"/>
</dbReference>
<evidence type="ECO:0000256" key="4">
    <source>
        <dbReference type="SAM" id="Coils"/>
    </source>
</evidence>
<evidence type="ECO:0000313" key="6">
    <source>
        <dbReference type="Proteomes" id="UP001174136"/>
    </source>
</evidence>